<accession>A0A6B0GR50</accession>
<name>A0A6B0GR50_9EURY</name>
<proteinExistence type="predicted"/>
<dbReference type="OrthoDB" id="312630at2157"/>
<evidence type="ECO:0000313" key="3">
    <source>
        <dbReference type="Proteomes" id="UP000451471"/>
    </source>
</evidence>
<reference evidence="2 3" key="1">
    <citation type="submission" date="2019-12" db="EMBL/GenBank/DDBJ databases">
        <title>Halocatena pleomorpha gen. nov. sp. nov., an extremely halophilic archaeon of family Halobacteriaceae isolated from saltpan soil.</title>
        <authorList>
            <person name="Pal Y."/>
            <person name="Verma A."/>
            <person name="Krishnamurthi S."/>
            <person name="Kumar P."/>
        </authorList>
    </citation>
    <scope>NUCLEOTIDE SEQUENCE [LARGE SCALE GENOMIC DNA]</scope>
    <source>
        <strain evidence="2 3">JCM 16495</strain>
    </source>
</reference>
<dbReference type="PROSITE" id="PS51257">
    <property type="entry name" value="PROKAR_LIPOPROTEIN"/>
    <property type="match status" value="1"/>
</dbReference>
<evidence type="ECO:0000313" key="2">
    <source>
        <dbReference type="EMBL" id="MWG35847.1"/>
    </source>
</evidence>
<dbReference type="RefSeq" id="WP_158205516.1">
    <property type="nucleotide sequence ID" value="NZ_WSZK01000027.1"/>
</dbReference>
<organism evidence="2 3">
    <name type="scientific">Halomarina oriensis</name>
    <dbReference type="NCBI Taxonomy" id="671145"/>
    <lineage>
        <taxon>Archaea</taxon>
        <taxon>Methanobacteriati</taxon>
        <taxon>Methanobacteriota</taxon>
        <taxon>Stenosarchaea group</taxon>
        <taxon>Halobacteria</taxon>
        <taxon>Halobacteriales</taxon>
        <taxon>Natronomonadaceae</taxon>
        <taxon>Halomarina</taxon>
    </lineage>
</organism>
<dbReference type="AlphaFoldDB" id="A0A6B0GR50"/>
<dbReference type="Pfam" id="PF19119">
    <property type="entry name" value="DUF5803"/>
    <property type="match status" value="1"/>
</dbReference>
<keyword evidence="1" id="KW-0812">Transmembrane</keyword>
<sequence length="246" mass="26960">MRRALALCLLALLTVSAGCTSLFGPGEVPDQQLNENATYDDLWEEEAGVYIDVGTDSYRAVYDLGENRTSLDVYGRTGFGLERPLDISGLRYRYQNGTVITPANSSNFTVDQGREELNITVPEPNGSLAFSAPKPGKSFTVPAFIEGVSYEAALPPATDAAVPLLSNVNPSPSATFEEDGRTHIRWDSVSRDVSVRYYLDRDLLIFGSIAGVLTIAGIAGAVYYLRQIRALERRREEVALDVNREE</sequence>
<keyword evidence="1" id="KW-1133">Transmembrane helix</keyword>
<dbReference type="InterPro" id="IPR043826">
    <property type="entry name" value="DUF5803"/>
</dbReference>
<gene>
    <name evidence="2" type="ORF">GQS65_15375</name>
</gene>
<dbReference type="EMBL" id="WSZK01000027">
    <property type="protein sequence ID" value="MWG35847.1"/>
    <property type="molecule type" value="Genomic_DNA"/>
</dbReference>
<evidence type="ECO:0000256" key="1">
    <source>
        <dbReference type="SAM" id="Phobius"/>
    </source>
</evidence>
<comment type="caution">
    <text evidence="2">The sequence shown here is derived from an EMBL/GenBank/DDBJ whole genome shotgun (WGS) entry which is preliminary data.</text>
</comment>
<keyword evidence="1" id="KW-0472">Membrane</keyword>
<protein>
    <submittedName>
        <fullName evidence="2">Uncharacterized protein</fullName>
    </submittedName>
</protein>
<dbReference type="Proteomes" id="UP000451471">
    <property type="component" value="Unassembled WGS sequence"/>
</dbReference>
<feature type="transmembrane region" description="Helical" evidence="1">
    <location>
        <begin position="203"/>
        <end position="225"/>
    </location>
</feature>
<keyword evidence="3" id="KW-1185">Reference proteome</keyword>